<dbReference type="PROSITE" id="PS50835">
    <property type="entry name" value="IG_LIKE"/>
    <property type="match status" value="1"/>
</dbReference>
<dbReference type="InterPro" id="IPR036179">
    <property type="entry name" value="Ig-like_dom_sf"/>
</dbReference>
<feature type="signal peptide" evidence="4">
    <location>
        <begin position="1"/>
        <end position="19"/>
    </location>
</feature>
<sequence length="241" mass="26596">MRLWGLLLCLVTAPQGVLSEVQRQESGPVLVKPSQTLSLTSTISGYSVTTSSSYWNWIRQPTGKSLEWMGYIAYDGSTYYNPSVKSRTSITRDTTKNQFFLQLSSVTDEDTGVYYCARDTVTGSQHEPRHKPPCRIQEGSGLQGALKAHPAPVPRGAVSWLEKQLPEGRHSSDTSMCRIQGDKHRDNQSEPCWAEFWAGINVPLVSSRSCAGSRAHLVPDYEGRPDRAVLAANKDCVCVSS</sequence>
<dbReference type="Gene3D" id="2.60.40.10">
    <property type="entry name" value="Immunoglobulins"/>
    <property type="match status" value="1"/>
</dbReference>
<keyword evidence="1" id="KW-0391">Immunity</keyword>
<keyword evidence="4" id="KW-0732">Signal</keyword>
<keyword evidence="3" id="KW-1280">Immunoglobulin</keyword>
<dbReference type="InterPro" id="IPR007110">
    <property type="entry name" value="Ig-like_dom"/>
</dbReference>
<feature type="domain" description="Ig-like" evidence="5">
    <location>
        <begin position="14"/>
        <end position="116"/>
    </location>
</feature>
<keyword evidence="6" id="KW-1185">Reference proteome</keyword>
<dbReference type="GeneID" id="103607357"/>
<evidence type="ECO:0000256" key="2">
    <source>
        <dbReference type="ARBA" id="ARBA00023130"/>
    </source>
</evidence>
<evidence type="ECO:0000313" key="6">
    <source>
        <dbReference type="Proteomes" id="UP000694923"/>
    </source>
</evidence>
<name>A0ABM0SB49_GALVR</name>
<dbReference type="Proteomes" id="UP000694923">
    <property type="component" value="Unplaced"/>
</dbReference>
<reference evidence="7" key="1">
    <citation type="submission" date="2025-08" db="UniProtKB">
        <authorList>
            <consortium name="RefSeq"/>
        </authorList>
    </citation>
    <scope>IDENTIFICATION</scope>
</reference>
<accession>A0ABM0SB49</accession>
<dbReference type="SMART" id="SM00406">
    <property type="entry name" value="IGv"/>
    <property type="match status" value="1"/>
</dbReference>
<evidence type="ECO:0000256" key="1">
    <source>
        <dbReference type="ARBA" id="ARBA00022859"/>
    </source>
</evidence>
<dbReference type="RefSeq" id="XP_008590090.1">
    <property type="nucleotide sequence ID" value="XM_008591868.1"/>
</dbReference>
<evidence type="ECO:0000313" key="7">
    <source>
        <dbReference type="RefSeq" id="XP_008590090.1"/>
    </source>
</evidence>
<evidence type="ECO:0000256" key="4">
    <source>
        <dbReference type="SAM" id="SignalP"/>
    </source>
</evidence>
<dbReference type="InterPro" id="IPR013106">
    <property type="entry name" value="Ig_V-set"/>
</dbReference>
<dbReference type="PANTHER" id="PTHR23266">
    <property type="entry name" value="IMMUNOGLOBULIN HEAVY CHAIN"/>
    <property type="match status" value="1"/>
</dbReference>
<evidence type="ECO:0000256" key="3">
    <source>
        <dbReference type="ARBA" id="ARBA00043265"/>
    </source>
</evidence>
<proteinExistence type="predicted"/>
<dbReference type="SUPFAM" id="SSF48726">
    <property type="entry name" value="Immunoglobulin"/>
    <property type="match status" value="1"/>
</dbReference>
<gene>
    <name evidence="7" type="primary">LOC103607357</name>
</gene>
<dbReference type="InterPro" id="IPR050199">
    <property type="entry name" value="IgHV"/>
</dbReference>
<organism evidence="6 7">
    <name type="scientific">Galeopterus variegatus</name>
    <name type="common">Malayan flying lemur</name>
    <name type="synonym">Cynocephalus variegatus</name>
    <dbReference type="NCBI Taxonomy" id="482537"/>
    <lineage>
        <taxon>Eukaryota</taxon>
        <taxon>Metazoa</taxon>
        <taxon>Chordata</taxon>
        <taxon>Craniata</taxon>
        <taxon>Vertebrata</taxon>
        <taxon>Euteleostomi</taxon>
        <taxon>Mammalia</taxon>
        <taxon>Eutheria</taxon>
        <taxon>Euarchontoglires</taxon>
        <taxon>Dermoptera</taxon>
        <taxon>Cynocephalidae</taxon>
        <taxon>Galeopterus</taxon>
    </lineage>
</organism>
<keyword evidence="2" id="KW-1064">Adaptive immunity</keyword>
<dbReference type="Pfam" id="PF07686">
    <property type="entry name" value="V-set"/>
    <property type="match status" value="1"/>
</dbReference>
<protein>
    <submittedName>
        <fullName evidence="7">Uncharacterized protein LOC103607357</fullName>
    </submittedName>
</protein>
<dbReference type="InterPro" id="IPR013783">
    <property type="entry name" value="Ig-like_fold"/>
</dbReference>
<evidence type="ECO:0000259" key="5">
    <source>
        <dbReference type="PROSITE" id="PS50835"/>
    </source>
</evidence>
<feature type="chain" id="PRO_5045310829" evidence="4">
    <location>
        <begin position="20"/>
        <end position="241"/>
    </location>
</feature>